<dbReference type="AlphaFoldDB" id="X0YMZ3"/>
<keyword evidence="1" id="KW-0812">Transmembrane</keyword>
<organism evidence="2">
    <name type="scientific">marine sediment metagenome</name>
    <dbReference type="NCBI Taxonomy" id="412755"/>
    <lineage>
        <taxon>unclassified sequences</taxon>
        <taxon>metagenomes</taxon>
        <taxon>ecological metagenomes</taxon>
    </lineage>
</organism>
<evidence type="ECO:0000313" key="2">
    <source>
        <dbReference type="EMBL" id="GAG57475.1"/>
    </source>
</evidence>
<proteinExistence type="predicted"/>
<reference evidence="2" key="1">
    <citation type="journal article" date="2014" name="Front. Microbiol.">
        <title>High frequency of phylogenetically diverse reductive dehalogenase-homologous genes in deep subseafloor sedimentary metagenomes.</title>
        <authorList>
            <person name="Kawai M."/>
            <person name="Futagami T."/>
            <person name="Toyoda A."/>
            <person name="Takaki Y."/>
            <person name="Nishi S."/>
            <person name="Hori S."/>
            <person name="Arai W."/>
            <person name="Tsubouchi T."/>
            <person name="Morono Y."/>
            <person name="Uchiyama I."/>
            <person name="Ito T."/>
            <person name="Fujiyama A."/>
            <person name="Inagaki F."/>
            <person name="Takami H."/>
        </authorList>
    </citation>
    <scope>NUCLEOTIDE SEQUENCE</scope>
    <source>
        <strain evidence="2">Expedition CK06-06</strain>
    </source>
</reference>
<sequence>MFSRWKEKAKKLKQEIYALYLAYKDPRVSWYAKIFIVILVGYAIAL</sequence>
<dbReference type="EMBL" id="BART01004829">
    <property type="protein sequence ID" value="GAG57475.1"/>
    <property type="molecule type" value="Genomic_DNA"/>
</dbReference>
<feature type="transmembrane region" description="Helical" evidence="1">
    <location>
        <begin position="28"/>
        <end position="45"/>
    </location>
</feature>
<name>X0YMZ3_9ZZZZ</name>
<evidence type="ECO:0000256" key="1">
    <source>
        <dbReference type="SAM" id="Phobius"/>
    </source>
</evidence>
<gene>
    <name evidence="2" type="ORF">S01H4_11747</name>
</gene>
<accession>X0YMZ3</accession>
<keyword evidence="1" id="KW-1133">Transmembrane helix</keyword>
<keyword evidence="1" id="KW-0472">Membrane</keyword>
<protein>
    <submittedName>
        <fullName evidence="2">Uncharacterized protein</fullName>
    </submittedName>
</protein>
<comment type="caution">
    <text evidence="2">The sequence shown here is derived from an EMBL/GenBank/DDBJ whole genome shotgun (WGS) entry which is preliminary data.</text>
</comment>